<feature type="transmembrane region" description="Helical" evidence="8">
    <location>
        <begin position="254"/>
        <end position="276"/>
    </location>
</feature>
<dbReference type="PANTHER" id="PTHR36838:SF1">
    <property type="entry name" value="SLR1864 PROTEIN"/>
    <property type="match status" value="1"/>
</dbReference>
<comment type="similarity">
    <text evidence="2">Belongs to the auxin efflux carrier (TC 2.A.69) family.</text>
</comment>
<dbReference type="EMBL" id="LWDV01000010">
    <property type="protein sequence ID" value="OCL25538.1"/>
    <property type="molecule type" value="Genomic_DNA"/>
</dbReference>
<reference evidence="9 10" key="2">
    <citation type="submission" date="2016-08" db="EMBL/GenBank/DDBJ databases">
        <title>Orenia metallireducens sp. nov. strain Z6, a Novel Metal-reducing Firmicute from the Deep Subsurface.</title>
        <authorList>
            <person name="Maxim B.I."/>
            <person name="Kenneth K."/>
            <person name="Flynn T.M."/>
            <person name="Oloughlin E.J."/>
            <person name="Locke R.A."/>
            <person name="Weber J.R."/>
            <person name="Egan S.M."/>
            <person name="Mackie R.I."/>
            <person name="Cann I.K."/>
        </authorList>
    </citation>
    <scope>NUCLEOTIDE SEQUENCE [LARGE SCALE GENOMIC DNA]</scope>
    <source>
        <strain evidence="9 10">Z6</strain>
    </source>
</reference>
<feature type="transmembrane region" description="Helical" evidence="8">
    <location>
        <begin position="36"/>
        <end position="56"/>
    </location>
</feature>
<feature type="transmembrane region" description="Helical" evidence="8">
    <location>
        <begin position="130"/>
        <end position="152"/>
    </location>
</feature>
<accession>A0A1C0A5X4</accession>
<evidence type="ECO:0000256" key="6">
    <source>
        <dbReference type="ARBA" id="ARBA00022989"/>
    </source>
</evidence>
<feature type="transmembrane region" description="Helical" evidence="8">
    <location>
        <begin position="100"/>
        <end position="118"/>
    </location>
</feature>
<keyword evidence="10" id="KW-1185">Reference proteome</keyword>
<dbReference type="PANTHER" id="PTHR36838">
    <property type="entry name" value="AUXIN EFFLUX CARRIER FAMILY PROTEIN"/>
    <property type="match status" value="1"/>
</dbReference>
<evidence type="ECO:0000313" key="9">
    <source>
        <dbReference type="EMBL" id="OCL25538.1"/>
    </source>
</evidence>
<feature type="transmembrane region" description="Helical" evidence="8">
    <location>
        <begin position="227"/>
        <end position="248"/>
    </location>
</feature>
<keyword evidence="6 8" id="KW-1133">Transmembrane helix</keyword>
<evidence type="ECO:0000256" key="7">
    <source>
        <dbReference type="ARBA" id="ARBA00023136"/>
    </source>
</evidence>
<evidence type="ECO:0000256" key="5">
    <source>
        <dbReference type="ARBA" id="ARBA00022692"/>
    </source>
</evidence>
<dbReference type="InterPro" id="IPR038770">
    <property type="entry name" value="Na+/solute_symporter_sf"/>
</dbReference>
<feature type="transmembrane region" description="Helical" evidence="8">
    <location>
        <begin position="68"/>
        <end position="88"/>
    </location>
</feature>
<evidence type="ECO:0000313" key="10">
    <source>
        <dbReference type="Proteomes" id="UP000093514"/>
    </source>
</evidence>
<dbReference type="Pfam" id="PF03547">
    <property type="entry name" value="Mem_trans"/>
    <property type="match status" value="1"/>
</dbReference>
<feature type="transmembrane region" description="Helical" evidence="8">
    <location>
        <begin position="6"/>
        <end position="24"/>
    </location>
</feature>
<evidence type="ECO:0000256" key="8">
    <source>
        <dbReference type="SAM" id="Phobius"/>
    </source>
</evidence>
<comment type="subcellular location">
    <subcellularLocation>
        <location evidence="1">Cell membrane</location>
        <topology evidence="1">Multi-pass membrane protein</topology>
    </subcellularLocation>
</comment>
<keyword evidence="5 8" id="KW-0812">Transmembrane</keyword>
<dbReference type="RefSeq" id="WP_068719450.1">
    <property type="nucleotide sequence ID" value="NZ_LWDV01000010.1"/>
</dbReference>
<sequence>MNFSTVFNQTLILFFLLLSGFVIKRLKVVDDHLSKNLTNVIIYLTLPALIIDSMNYDFTLERLSNLRNVFIITLGIYIIMILFSYLVIRFLPTTDKERDIFQFILIFSNAGFMGYPVVDVIFGSEGLFLAAIYNLVFNVLIWTLGVMIMSRSHQEDKGINFDELFNPGIISVGIGFLLFVFSIKLPVSISETLEILGHSTTPLSMLVVGSILAQVKVTDIFYNWKLWVISLIRLIILPIGVLAILKALPIELNSLVLGVSVILTGMPAAANTAIFAQEFGGDAALASEGVFLSTLLSVLTIPLIVYLL</sequence>
<evidence type="ECO:0000256" key="1">
    <source>
        <dbReference type="ARBA" id="ARBA00004651"/>
    </source>
</evidence>
<name>A0A1C0A5X4_9FIRM</name>
<protein>
    <submittedName>
        <fullName evidence="9">Transporter</fullName>
    </submittedName>
</protein>
<feature type="transmembrane region" description="Helical" evidence="8">
    <location>
        <begin position="283"/>
        <end position="307"/>
    </location>
</feature>
<keyword evidence="4" id="KW-1003">Cell membrane</keyword>
<dbReference type="InterPro" id="IPR004776">
    <property type="entry name" value="Mem_transp_PIN-like"/>
</dbReference>
<dbReference type="Proteomes" id="UP000093514">
    <property type="component" value="Unassembled WGS sequence"/>
</dbReference>
<proteinExistence type="inferred from homology"/>
<reference evidence="10" key="1">
    <citation type="submission" date="2016-07" db="EMBL/GenBank/DDBJ databases">
        <authorList>
            <person name="Florea S."/>
            <person name="Webb J.S."/>
            <person name="Jaromczyk J."/>
            <person name="Schardl C.L."/>
        </authorList>
    </citation>
    <scope>NUCLEOTIDE SEQUENCE [LARGE SCALE GENOMIC DNA]</scope>
    <source>
        <strain evidence="10">Z6</strain>
    </source>
</reference>
<comment type="caution">
    <text evidence="9">The sequence shown here is derived from an EMBL/GenBank/DDBJ whole genome shotgun (WGS) entry which is preliminary data.</text>
</comment>
<feature type="transmembrane region" description="Helical" evidence="8">
    <location>
        <begin position="164"/>
        <end position="183"/>
    </location>
</feature>
<keyword evidence="7 8" id="KW-0472">Membrane</keyword>
<keyword evidence="3" id="KW-0813">Transport</keyword>
<evidence type="ECO:0000256" key="3">
    <source>
        <dbReference type="ARBA" id="ARBA00022448"/>
    </source>
</evidence>
<gene>
    <name evidence="9" type="ORF">U472_14460</name>
</gene>
<dbReference type="AlphaFoldDB" id="A0A1C0A5X4"/>
<dbReference type="GO" id="GO:0055085">
    <property type="term" value="P:transmembrane transport"/>
    <property type="evidence" value="ECO:0007669"/>
    <property type="project" value="InterPro"/>
</dbReference>
<dbReference type="GO" id="GO:0005886">
    <property type="term" value="C:plasma membrane"/>
    <property type="evidence" value="ECO:0007669"/>
    <property type="project" value="UniProtKB-SubCell"/>
</dbReference>
<evidence type="ECO:0000256" key="4">
    <source>
        <dbReference type="ARBA" id="ARBA00022475"/>
    </source>
</evidence>
<organism evidence="9 10">
    <name type="scientific">Orenia metallireducens</name>
    <dbReference type="NCBI Taxonomy" id="1413210"/>
    <lineage>
        <taxon>Bacteria</taxon>
        <taxon>Bacillati</taxon>
        <taxon>Bacillota</taxon>
        <taxon>Clostridia</taxon>
        <taxon>Halanaerobiales</taxon>
        <taxon>Halobacteroidaceae</taxon>
        <taxon>Orenia</taxon>
    </lineage>
</organism>
<dbReference type="Gene3D" id="1.20.1530.20">
    <property type="match status" value="1"/>
</dbReference>
<evidence type="ECO:0000256" key="2">
    <source>
        <dbReference type="ARBA" id="ARBA00010145"/>
    </source>
</evidence>